<keyword evidence="3" id="KW-0862">Zinc</keyword>
<name>A0AA38RUN1_9PEZI</name>
<dbReference type="AlphaFoldDB" id="A0AA38RUN1"/>
<proteinExistence type="predicted"/>
<evidence type="ECO:0000256" key="5">
    <source>
        <dbReference type="SAM" id="MobiDB-lite"/>
    </source>
</evidence>
<feature type="compositionally biased region" description="Low complexity" evidence="5">
    <location>
        <begin position="250"/>
        <end position="262"/>
    </location>
</feature>
<dbReference type="SMART" id="SM00064">
    <property type="entry name" value="FYVE"/>
    <property type="match status" value="1"/>
</dbReference>
<protein>
    <submittedName>
        <fullName evidence="7">Vacuolar segregation protein pep7</fullName>
    </submittedName>
</protein>
<dbReference type="Pfam" id="PF01363">
    <property type="entry name" value="FYVE"/>
    <property type="match status" value="1"/>
</dbReference>
<dbReference type="Proteomes" id="UP001174691">
    <property type="component" value="Unassembled WGS sequence"/>
</dbReference>
<feature type="region of interest" description="Disordered" evidence="5">
    <location>
        <begin position="41"/>
        <end position="117"/>
    </location>
</feature>
<dbReference type="SUPFAM" id="SSF57903">
    <property type="entry name" value="FYVE/PHD zinc finger"/>
    <property type="match status" value="1"/>
</dbReference>
<keyword evidence="8" id="KW-1185">Reference proteome</keyword>
<keyword evidence="2 4" id="KW-0863">Zinc-finger</keyword>
<dbReference type="PANTHER" id="PTHR23164">
    <property type="entry name" value="EARLY ENDOSOME ANTIGEN 1"/>
    <property type="match status" value="1"/>
</dbReference>
<organism evidence="7 8">
    <name type="scientific">Coniochaeta hoffmannii</name>
    <dbReference type="NCBI Taxonomy" id="91930"/>
    <lineage>
        <taxon>Eukaryota</taxon>
        <taxon>Fungi</taxon>
        <taxon>Dikarya</taxon>
        <taxon>Ascomycota</taxon>
        <taxon>Pezizomycotina</taxon>
        <taxon>Sordariomycetes</taxon>
        <taxon>Sordariomycetidae</taxon>
        <taxon>Coniochaetales</taxon>
        <taxon>Coniochaetaceae</taxon>
        <taxon>Coniochaeta</taxon>
    </lineage>
</organism>
<dbReference type="InterPro" id="IPR017455">
    <property type="entry name" value="Znf_FYVE-rel"/>
</dbReference>
<dbReference type="EMBL" id="JANBVN010000036">
    <property type="protein sequence ID" value="KAJ9158403.1"/>
    <property type="molecule type" value="Genomic_DNA"/>
</dbReference>
<evidence type="ECO:0000313" key="7">
    <source>
        <dbReference type="EMBL" id="KAJ9158403.1"/>
    </source>
</evidence>
<feature type="domain" description="FYVE-type" evidence="6">
    <location>
        <begin position="177"/>
        <end position="232"/>
    </location>
</feature>
<dbReference type="InterPro" id="IPR013083">
    <property type="entry name" value="Znf_RING/FYVE/PHD"/>
</dbReference>
<evidence type="ECO:0000256" key="1">
    <source>
        <dbReference type="ARBA" id="ARBA00022723"/>
    </source>
</evidence>
<keyword evidence="1" id="KW-0479">Metal-binding</keyword>
<sequence length="307" mass="33776">MATQLIMPRLQDQQQSAFFQAQHQQQPQLPQWQQQQVLPSFVAPPPQQGQSSTQISPLSTSGSASPTSPKAYHTRQIRPLYMPAVLRPTEHPPRPLPTRTKTDTSDDDDDDRTLRSNSSFITLSGALGRLSRRSTGDSGKCVDGNWNLDAFRQPTGLPTREHWKPDHESTVCDHSTCRRTFSYFTRRHHCRRCGNIFCDLHSAYEVPLDERANYNPRGVPVRACAHCYGQFKQWRSRANSRDDSCASLSASPSSSASAAAGNTTGGVGGAGDSPLSTSPIGCKGKPTPPSVAEVAVSVPRDWNWSTF</sequence>
<dbReference type="Gene3D" id="3.30.40.10">
    <property type="entry name" value="Zinc/RING finger domain, C3HC4 (zinc finger)"/>
    <property type="match status" value="1"/>
</dbReference>
<evidence type="ECO:0000259" key="6">
    <source>
        <dbReference type="PROSITE" id="PS50178"/>
    </source>
</evidence>
<feature type="compositionally biased region" description="Polar residues" evidence="5">
    <location>
        <begin position="48"/>
        <end position="68"/>
    </location>
</feature>
<dbReference type="PANTHER" id="PTHR23164:SF30">
    <property type="entry name" value="EARLY ENDOSOME ANTIGEN 1"/>
    <property type="match status" value="1"/>
</dbReference>
<evidence type="ECO:0000313" key="8">
    <source>
        <dbReference type="Proteomes" id="UP001174691"/>
    </source>
</evidence>
<evidence type="ECO:0000256" key="3">
    <source>
        <dbReference type="ARBA" id="ARBA00022833"/>
    </source>
</evidence>
<comment type="caution">
    <text evidence="7">The sequence shown here is derived from an EMBL/GenBank/DDBJ whole genome shotgun (WGS) entry which is preliminary data.</text>
</comment>
<dbReference type="InterPro" id="IPR011011">
    <property type="entry name" value="Znf_FYVE_PHD"/>
</dbReference>
<feature type="region of interest" description="Disordered" evidence="5">
    <location>
        <begin position="250"/>
        <end position="291"/>
    </location>
</feature>
<dbReference type="GO" id="GO:0008270">
    <property type="term" value="F:zinc ion binding"/>
    <property type="evidence" value="ECO:0007669"/>
    <property type="project" value="UniProtKB-KW"/>
</dbReference>
<reference evidence="7" key="1">
    <citation type="submission" date="2022-07" db="EMBL/GenBank/DDBJ databases">
        <title>Fungi with potential for degradation of polypropylene.</title>
        <authorList>
            <person name="Gostincar C."/>
        </authorList>
    </citation>
    <scope>NUCLEOTIDE SEQUENCE</scope>
    <source>
        <strain evidence="7">EXF-13287</strain>
    </source>
</reference>
<evidence type="ECO:0000256" key="4">
    <source>
        <dbReference type="PROSITE-ProRule" id="PRU00091"/>
    </source>
</evidence>
<gene>
    <name evidence="7" type="ORF">NKR19_g3304</name>
</gene>
<accession>A0AA38RUN1</accession>
<dbReference type="PROSITE" id="PS50178">
    <property type="entry name" value="ZF_FYVE"/>
    <property type="match status" value="1"/>
</dbReference>
<dbReference type="InterPro" id="IPR000306">
    <property type="entry name" value="Znf_FYVE"/>
</dbReference>
<dbReference type="CDD" id="cd15760">
    <property type="entry name" value="FYVE_scVPS27p_like"/>
    <property type="match status" value="1"/>
</dbReference>
<evidence type="ECO:0000256" key="2">
    <source>
        <dbReference type="ARBA" id="ARBA00022771"/>
    </source>
</evidence>